<keyword evidence="3" id="KW-1133">Transmembrane helix</keyword>
<organism evidence="5 6">
    <name type="scientific">Thalassotalea fonticola</name>
    <dbReference type="NCBI Taxonomy" id="3065649"/>
    <lineage>
        <taxon>Bacteria</taxon>
        <taxon>Pseudomonadati</taxon>
        <taxon>Pseudomonadota</taxon>
        <taxon>Gammaproteobacteria</taxon>
        <taxon>Alteromonadales</taxon>
        <taxon>Colwelliaceae</taxon>
        <taxon>Thalassotalea</taxon>
    </lineage>
</organism>
<evidence type="ECO:0000256" key="2">
    <source>
        <dbReference type="RuleBase" id="RU000408"/>
    </source>
</evidence>
<keyword evidence="1" id="KW-0597">Phosphoprotein</keyword>
<proteinExistence type="predicted"/>
<dbReference type="PANTHER" id="PTHR12962:SF1">
    <property type="entry name" value="COLD SHOCK DOMAIN-CONTAINING PROTEIN CG9705"/>
    <property type="match status" value="1"/>
</dbReference>
<dbReference type="PROSITE" id="PS51857">
    <property type="entry name" value="CSD_2"/>
    <property type="match status" value="1"/>
</dbReference>
<comment type="subcellular location">
    <subcellularLocation>
        <location evidence="2">Cytoplasm</location>
    </subcellularLocation>
</comment>
<dbReference type="InterPro" id="IPR011129">
    <property type="entry name" value="CSD"/>
</dbReference>
<dbReference type="PROSITE" id="PS00352">
    <property type="entry name" value="CSD_1"/>
    <property type="match status" value="1"/>
</dbReference>
<evidence type="ECO:0000259" key="4">
    <source>
        <dbReference type="PROSITE" id="PS51857"/>
    </source>
</evidence>
<dbReference type="Proteomes" id="UP001301442">
    <property type="component" value="Chromosome"/>
</dbReference>
<dbReference type="SMART" id="SM00357">
    <property type="entry name" value="CSP"/>
    <property type="match status" value="1"/>
</dbReference>
<dbReference type="InterPro" id="IPR008613">
    <property type="entry name" value="Excalibur_Ca-bd_domain"/>
</dbReference>
<dbReference type="PANTHER" id="PTHR12962">
    <property type="entry name" value="CALCIUM-REGULATED HEAT STABLE PROTEIN CRHSP-24-RELATED"/>
    <property type="match status" value="1"/>
</dbReference>
<keyword evidence="3" id="KW-0472">Membrane</keyword>
<feature type="domain" description="CSD" evidence="4">
    <location>
        <begin position="1"/>
        <end position="66"/>
    </location>
</feature>
<sequence>MNRGQLTSWHEDKGFGFIKCDALNKDVFIHISTVKHMSRSPKISDFIYFEVEQQSDGKLRACHCRIEGVRAKETTLRVAKGGTRSSNRLTNLIAVLIICGIGFSVYEKFQASIPKPTEVVTEKTVYQPVKKPRKKFSAVSHNFSCDGRQHCSQMRSRAEAVYFVRHCPGVKMDGDRDGIPCENDSRF</sequence>
<evidence type="ECO:0000256" key="3">
    <source>
        <dbReference type="SAM" id="Phobius"/>
    </source>
</evidence>
<dbReference type="CDD" id="cd04458">
    <property type="entry name" value="CSP_CDS"/>
    <property type="match status" value="1"/>
</dbReference>
<dbReference type="InterPro" id="IPR052069">
    <property type="entry name" value="Ca-reg_mRNA-binding_domain"/>
</dbReference>
<dbReference type="EMBL" id="CP136600">
    <property type="protein sequence ID" value="WOH38967.1"/>
    <property type="molecule type" value="Genomic_DNA"/>
</dbReference>
<dbReference type="InterPro" id="IPR012340">
    <property type="entry name" value="NA-bd_OB-fold"/>
</dbReference>
<feature type="transmembrane region" description="Helical" evidence="3">
    <location>
        <begin position="89"/>
        <end position="106"/>
    </location>
</feature>
<reference evidence="5 6" key="1">
    <citation type="submission" date="2023-09" db="EMBL/GenBank/DDBJ databases">
        <authorList>
            <person name="Qi X."/>
        </authorList>
    </citation>
    <scope>NUCLEOTIDE SEQUENCE [LARGE SCALE GENOMIC DNA]</scope>
    <source>
        <strain evidence="5 6">S1-1</strain>
    </source>
</reference>
<name>A0ABZ0GSN3_9GAMM</name>
<dbReference type="InterPro" id="IPR002059">
    <property type="entry name" value="CSP_DNA-bd"/>
</dbReference>
<keyword evidence="6" id="KW-1185">Reference proteome</keyword>
<keyword evidence="3" id="KW-0812">Transmembrane</keyword>
<gene>
    <name evidence="5" type="ORF">RI844_07035</name>
</gene>
<dbReference type="RefSeq" id="WP_348397733.1">
    <property type="nucleotide sequence ID" value="NZ_CP136600.1"/>
</dbReference>
<accession>A0ABZ0GSN3</accession>
<dbReference type="SMART" id="SM00894">
    <property type="entry name" value="Excalibur"/>
    <property type="match status" value="1"/>
</dbReference>
<dbReference type="SUPFAM" id="SSF50249">
    <property type="entry name" value="Nucleic acid-binding proteins"/>
    <property type="match status" value="1"/>
</dbReference>
<evidence type="ECO:0000256" key="1">
    <source>
        <dbReference type="ARBA" id="ARBA00022553"/>
    </source>
</evidence>
<dbReference type="InterPro" id="IPR019844">
    <property type="entry name" value="CSD_CS"/>
</dbReference>
<evidence type="ECO:0000313" key="5">
    <source>
        <dbReference type="EMBL" id="WOH38967.1"/>
    </source>
</evidence>
<dbReference type="Pfam" id="PF05901">
    <property type="entry name" value="Excalibur"/>
    <property type="match status" value="1"/>
</dbReference>
<evidence type="ECO:0000313" key="6">
    <source>
        <dbReference type="Proteomes" id="UP001301442"/>
    </source>
</evidence>
<dbReference type="Gene3D" id="2.40.50.140">
    <property type="entry name" value="Nucleic acid-binding proteins"/>
    <property type="match status" value="1"/>
</dbReference>
<dbReference type="Pfam" id="PF00313">
    <property type="entry name" value="CSD"/>
    <property type="match status" value="1"/>
</dbReference>
<protein>
    <submittedName>
        <fullName evidence="5">Excalibur calcium-binding domain-containing protein</fullName>
    </submittedName>
</protein>